<dbReference type="PANTHER" id="PTHR46298">
    <property type="entry name" value="ANDROGLOBIN"/>
    <property type="match status" value="1"/>
</dbReference>
<dbReference type="InterPro" id="IPR053033">
    <property type="entry name" value="Androglobin-like"/>
</dbReference>
<keyword evidence="1" id="KW-0472">Membrane</keyword>
<dbReference type="Proteomes" id="UP000291020">
    <property type="component" value="Unassembled WGS sequence"/>
</dbReference>
<reference evidence="2" key="2">
    <citation type="submission" date="2025-08" db="UniProtKB">
        <authorList>
            <consortium name="Ensembl"/>
        </authorList>
    </citation>
    <scope>IDENTIFICATION</scope>
</reference>
<reference evidence="3" key="1">
    <citation type="journal article" date="2017" name="PLoS ONE">
        <title>The Agassiz's desert tortoise genome provides a resource for the conservation of a threatened species.</title>
        <authorList>
            <person name="Tollis M."/>
            <person name="DeNardo D.F."/>
            <person name="Cornelius J.A."/>
            <person name="Dolby G.A."/>
            <person name="Edwards T."/>
            <person name="Henen B.T."/>
            <person name="Karl A.E."/>
            <person name="Murphy R.W."/>
            <person name="Kusumi K."/>
        </authorList>
    </citation>
    <scope>NUCLEOTIDE SEQUENCE [LARGE SCALE GENOMIC DNA]</scope>
</reference>
<feature type="transmembrane region" description="Helical" evidence="1">
    <location>
        <begin position="7"/>
        <end position="27"/>
    </location>
</feature>
<keyword evidence="1" id="KW-0812">Transmembrane</keyword>
<name>A0A452GTJ3_9SAUR</name>
<dbReference type="PANTHER" id="PTHR46298:SF1">
    <property type="entry name" value="ANDROGLOBIN"/>
    <property type="match status" value="1"/>
</dbReference>
<protein>
    <submittedName>
        <fullName evidence="2">Uncharacterized protein</fullName>
    </submittedName>
</protein>
<organism evidence="2 3">
    <name type="scientific">Gopherus agassizii</name>
    <name type="common">Agassiz's desert tortoise</name>
    <dbReference type="NCBI Taxonomy" id="38772"/>
    <lineage>
        <taxon>Eukaryota</taxon>
        <taxon>Metazoa</taxon>
        <taxon>Chordata</taxon>
        <taxon>Craniata</taxon>
        <taxon>Vertebrata</taxon>
        <taxon>Euteleostomi</taxon>
        <taxon>Archelosauria</taxon>
        <taxon>Testudinata</taxon>
        <taxon>Testudines</taxon>
        <taxon>Cryptodira</taxon>
        <taxon>Durocryptodira</taxon>
        <taxon>Testudinoidea</taxon>
        <taxon>Testudinidae</taxon>
        <taxon>Gopherus</taxon>
    </lineage>
</organism>
<sequence>MCYLVKIFLLYTFSFFSDVIFILNWLFVCFFSGQLLCYPVWWDAGKVGKEKDKAGKSPVLHVFEDPEGKIELPPSLKVNSWKRPHEFLTNKVSSTYFNSTEDLSNLLLKVYNDGNSTTSLGNLFQFFPNVQPKPPLLQFKPIASCPILRG</sequence>
<keyword evidence="1" id="KW-1133">Transmembrane helix</keyword>
<accession>A0A452GTJ3</accession>
<evidence type="ECO:0000313" key="3">
    <source>
        <dbReference type="Proteomes" id="UP000291020"/>
    </source>
</evidence>
<proteinExistence type="predicted"/>
<dbReference type="STRING" id="38772.ENSGAGP00000005028"/>
<reference evidence="2" key="3">
    <citation type="submission" date="2025-09" db="UniProtKB">
        <authorList>
            <consortium name="Ensembl"/>
        </authorList>
    </citation>
    <scope>IDENTIFICATION</scope>
</reference>
<dbReference type="AlphaFoldDB" id="A0A452GTJ3"/>
<keyword evidence="3" id="KW-1185">Reference proteome</keyword>
<evidence type="ECO:0000256" key="1">
    <source>
        <dbReference type="SAM" id="Phobius"/>
    </source>
</evidence>
<dbReference type="Ensembl" id="ENSGAGT00000005868.1">
    <property type="protein sequence ID" value="ENSGAGP00000005028.1"/>
    <property type="gene ID" value="ENSGAGG00000004107.1"/>
</dbReference>
<evidence type="ECO:0000313" key="2">
    <source>
        <dbReference type="Ensembl" id="ENSGAGP00000005028.1"/>
    </source>
</evidence>